<evidence type="ECO:0000259" key="3">
    <source>
        <dbReference type="PROSITE" id="PS50006"/>
    </source>
</evidence>
<dbReference type="PROSITE" id="PS50006">
    <property type="entry name" value="FHA_DOMAIN"/>
    <property type="match status" value="1"/>
</dbReference>
<dbReference type="RefSeq" id="XP_062645212.1">
    <property type="nucleotide sequence ID" value="XM_062791384.1"/>
</dbReference>
<evidence type="ECO:0000313" key="5">
    <source>
        <dbReference type="Proteomes" id="UP001302602"/>
    </source>
</evidence>
<dbReference type="CDD" id="cd00060">
    <property type="entry name" value="FHA"/>
    <property type="match status" value="1"/>
</dbReference>
<feature type="compositionally biased region" description="Acidic residues" evidence="1">
    <location>
        <begin position="291"/>
        <end position="302"/>
    </location>
</feature>
<feature type="transmembrane region" description="Helical" evidence="2">
    <location>
        <begin position="639"/>
        <end position="661"/>
    </location>
</feature>
<dbReference type="SUPFAM" id="SSF49879">
    <property type="entry name" value="SMAD/FHA domain"/>
    <property type="match status" value="1"/>
</dbReference>
<dbReference type="PANTHER" id="PTHR15715:SF48">
    <property type="entry name" value="FHA DOMAIN-CONTAINING PROTEIN"/>
    <property type="match status" value="1"/>
</dbReference>
<feature type="region of interest" description="Disordered" evidence="1">
    <location>
        <begin position="291"/>
        <end position="366"/>
    </location>
</feature>
<dbReference type="InterPro" id="IPR051176">
    <property type="entry name" value="Cent_Immune-Sig_Mod"/>
</dbReference>
<dbReference type="EMBL" id="MU853234">
    <property type="protein sequence ID" value="KAK4121441.1"/>
    <property type="molecule type" value="Genomic_DNA"/>
</dbReference>
<dbReference type="SMART" id="SM00240">
    <property type="entry name" value="FHA"/>
    <property type="match status" value="1"/>
</dbReference>
<dbReference type="AlphaFoldDB" id="A0AAN6TX11"/>
<evidence type="ECO:0000256" key="2">
    <source>
        <dbReference type="SAM" id="Phobius"/>
    </source>
</evidence>
<organism evidence="4 5">
    <name type="scientific">Parathielavia appendiculata</name>
    <dbReference type="NCBI Taxonomy" id="2587402"/>
    <lineage>
        <taxon>Eukaryota</taxon>
        <taxon>Fungi</taxon>
        <taxon>Dikarya</taxon>
        <taxon>Ascomycota</taxon>
        <taxon>Pezizomycotina</taxon>
        <taxon>Sordariomycetes</taxon>
        <taxon>Sordariomycetidae</taxon>
        <taxon>Sordariales</taxon>
        <taxon>Chaetomiaceae</taxon>
        <taxon>Parathielavia</taxon>
    </lineage>
</organism>
<keyword evidence="5" id="KW-1185">Reference proteome</keyword>
<feature type="compositionally biased region" description="Polar residues" evidence="1">
    <location>
        <begin position="504"/>
        <end position="513"/>
    </location>
</feature>
<reference evidence="4" key="1">
    <citation type="journal article" date="2023" name="Mol. Phylogenet. Evol.">
        <title>Genome-scale phylogeny and comparative genomics of the fungal order Sordariales.</title>
        <authorList>
            <person name="Hensen N."/>
            <person name="Bonometti L."/>
            <person name="Westerberg I."/>
            <person name="Brannstrom I.O."/>
            <person name="Guillou S."/>
            <person name="Cros-Aarteil S."/>
            <person name="Calhoun S."/>
            <person name="Haridas S."/>
            <person name="Kuo A."/>
            <person name="Mondo S."/>
            <person name="Pangilinan J."/>
            <person name="Riley R."/>
            <person name="LaButti K."/>
            <person name="Andreopoulos B."/>
            <person name="Lipzen A."/>
            <person name="Chen C."/>
            <person name="Yan M."/>
            <person name="Daum C."/>
            <person name="Ng V."/>
            <person name="Clum A."/>
            <person name="Steindorff A."/>
            <person name="Ohm R.A."/>
            <person name="Martin F."/>
            <person name="Silar P."/>
            <person name="Natvig D.O."/>
            <person name="Lalanne C."/>
            <person name="Gautier V."/>
            <person name="Ament-Velasquez S.L."/>
            <person name="Kruys A."/>
            <person name="Hutchinson M.I."/>
            <person name="Powell A.J."/>
            <person name="Barry K."/>
            <person name="Miller A.N."/>
            <person name="Grigoriev I.V."/>
            <person name="Debuchy R."/>
            <person name="Gladieux P."/>
            <person name="Hiltunen Thoren M."/>
            <person name="Johannesson H."/>
        </authorList>
    </citation>
    <scope>NUCLEOTIDE SEQUENCE</scope>
    <source>
        <strain evidence="4">CBS 731.68</strain>
    </source>
</reference>
<feature type="compositionally biased region" description="Acidic residues" evidence="1">
    <location>
        <begin position="161"/>
        <end position="171"/>
    </location>
</feature>
<dbReference type="Pfam" id="PF00498">
    <property type="entry name" value="FHA"/>
    <property type="match status" value="1"/>
</dbReference>
<feature type="compositionally biased region" description="Polar residues" evidence="1">
    <location>
        <begin position="609"/>
        <end position="619"/>
    </location>
</feature>
<feature type="region of interest" description="Disordered" evidence="1">
    <location>
        <begin position="464"/>
        <end position="627"/>
    </location>
</feature>
<comment type="caution">
    <text evidence="4">The sequence shown here is derived from an EMBL/GenBank/DDBJ whole genome shotgun (WGS) entry which is preliminary data.</text>
</comment>
<dbReference type="GeneID" id="87828153"/>
<accession>A0AAN6TX11</accession>
<keyword evidence="2" id="KW-1133">Transmembrane helix</keyword>
<feature type="region of interest" description="Disordered" evidence="1">
    <location>
        <begin position="397"/>
        <end position="417"/>
    </location>
</feature>
<dbReference type="InterPro" id="IPR008984">
    <property type="entry name" value="SMAD_FHA_dom_sf"/>
</dbReference>
<name>A0AAN6TX11_9PEZI</name>
<evidence type="ECO:0000313" key="4">
    <source>
        <dbReference type="EMBL" id="KAK4121441.1"/>
    </source>
</evidence>
<dbReference type="InterPro" id="IPR000253">
    <property type="entry name" value="FHA_dom"/>
</dbReference>
<feature type="compositionally biased region" description="Low complexity" evidence="1">
    <location>
        <begin position="553"/>
        <end position="588"/>
    </location>
</feature>
<keyword evidence="2" id="KW-0472">Membrane</keyword>
<gene>
    <name evidence="4" type="ORF">N657DRAFT_635997</name>
</gene>
<reference evidence="4" key="2">
    <citation type="submission" date="2023-05" db="EMBL/GenBank/DDBJ databases">
        <authorList>
            <consortium name="Lawrence Berkeley National Laboratory"/>
            <person name="Steindorff A."/>
            <person name="Hensen N."/>
            <person name="Bonometti L."/>
            <person name="Westerberg I."/>
            <person name="Brannstrom I.O."/>
            <person name="Guillou S."/>
            <person name="Cros-Aarteil S."/>
            <person name="Calhoun S."/>
            <person name="Haridas S."/>
            <person name="Kuo A."/>
            <person name="Mondo S."/>
            <person name="Pangilinan J."/>
            <person name="Riley R."/>
            <person name="Labutti K."/>
            <person name="Andreopoulos B."/>
            <person name="Lipzen A."/>
            <person name="Chen C."/>
            <person name="Yanf M."/>
            <person name="Daum C."/>
            <person name="Ng V."/>
            <person name="Clum A."/>
            <person name="Ohm R."/>
            <person name="Martin F."/>
            <person name="Silar P."/>
            <person name="Natvig D."/>
            <person name="Lalanne C."/>
            <person name="Gautier V."/>
            <person name="Ament-Velasquez S.L."/>
            <person name="Kruys A."/>
            <person name="Hutchinson M.I."/>
            <person name="Powell A.J."/>
            <person name="Barry K."/>
            <person name="Miller A.N."/>
            <person name="Grigoriev I.V."/>
            <person name="Debuchy R."/>
            <person name="Gladieux P."/>
            <person name="Thoren M.H."/>
            <person name="Johannesson H."/>
        </authorList>
    </citation>
    <scope>NUCLEOTIDE SEQUENCE</scope>
    <source>
        <strain evidence="4">CBS 731.68</strain>
    </source>
</reference>
<protein>
    <recommendedName>
        <fullName evidence="3">FHA domain-containing protein</fullName>
    </recommendedName>
</protein>
<dbReference type="GO" id="GO:0005737">
    <property type="term" value="C:cytoplasm"/>
    <property type="evidence" value="ECO:0007669"/>
    <property type="project" value="TreeGrafter"/>
</dbReference>
<dbReference type="Gene3D" id="2.60.200.20">
    <property type="match status" value="1"/>
</dbReference>
<evidence type="ECO:0000256" key="1">
    <source>
        <dbReference type="SAM" id="MobiDB-lite"/>
    </source>
</evidence>
<proteinExistence type="predicted"/>
<dbReference type="Proteomes" id="UP001302602">
    <property type="component" value="Unassembled WGS sequence"/>
</dbReference>
<sequence length="665" mass="72773">MTASSDHTKSAELRLYISQYSGTVDPFPERRIIFTETRNVVSVGRSSKVSTKGFIAGADNVWVDNPVMSRLHAQFTARMDINKIEIKDLGSLHGTFLNEERIPADQGREVNDGDTLRFGAPISRGKEEFLPTTAKVAIVICDRNNKTGAGTSGTGTFQVPDDSDDDGASDDDQNRLLDGHTPVAQKGATRTATEVIDLTDGYADRQVHREVVDLSSPCGSPIRIDDDVGLRPVETEDDRMELAANDDSMSHARQESVRHENWDCNGDLPHLDEILGVNRILEAEHRHWYDSEEDDDFEDDEIVTNTPSEYSNEESEVDYPEEEESDSEIVDDDDPEDKFDDGMDETESDDDYPSDRDYSPNDHNHSHWEDLPLEEFDYPEIMPLVDSLSRPIEAPLHARQSDSRQEPGQAETGPSANFDAMVSRAEVLGVIAGKPDFFLAREHNKIAMVTHKAAVARPTSSVHALCNPDESGGEPSSYRFGPAEASSRSSATYEESAGGVSSPAIANSATISNGEPDGCFGRTRVAIPDIVDPNQPSPSEGKLKRKAEEISETTQEQEAWAAKATKAPTPAPLLPSERQQQQEQQPESSEQHAEPQPEPVKVPYEPSEPASQVAVSIASSRAPGRPLKRARMMRVAERLGYAALGGVTAGAMVLGTLIYTAPTFG</sequence>
<dbReference type="PANTHER" id="PTHR15715">
    <property type="entry name" value="CENTROSOMAL PROTEIN OF 170 KDA"/>
    <property type="match status" value="1"/>
</dbReference>
<feature type="compositionally biased region" description="Acidic residues" evidence="1">
    <location>
        <begin position="311"/>
        <end position="352"/>
    </location>
</feature>
<feature type="compositionally biased region" description="Basic and acidic residues" evidence="1">
    <location>
        <begin position="353"/>
        <end position="366"/>
    </location>
</feature>
<keyword evidence="2" id="KW-0812">Transmembrane</keyword>
<feature type="domain" description="FHA" evidence="3">
    <location>
        <begin position="41"/>
        <end position="102"/>
    </location>
</feature>
<feature type="region of interest" description="Disordered" evidence="1">
    <location>
        <begin position="149"/>
        <end position="189"/>
    </location>
</feature>